<name>A0A8S9P6Z6_BRACR</name>
<feature type="signal peptide" evidence="1">
    <location>
        <begin position="1"/>
        <end position="25"/>
    </location>
</feature>
<accession>A0A8S9P6Z6</accession>
<dbReference type="PROSITE" id="PS51257">
    <property type="entry name" value="PROKAR_LIPOPROTEIN"/>
    <property type="match status" value="1"/>
</dbReference>
<feature type="chain" id="PRO_5035804750" evidence="1">
    <location>
        <begin position="26"/>
        <end position="135"/>
    </location>
</feature>
<evidence type="ECO:0000313" key="3">
    <source>
        <dbReference type="Proteomes" id="UP000712600"/>
    </source>
</evidence>
<keyword evidence="1" id="KW-0732">Signal</keyword>
<dbReference type="Proteomes" id="UP000712600">
    <property type="component" value="Unassembled WGS sequence"/>
</dbReference>
<dbReference type="AlphaFoldDB" id="A0A8S9P6Z6"/>
<proteinExistence type="predicted"/>
<sequence>MEKMVFRKVMLLAFLFSLSCVYILGALEGEARVNGEMRDVTIQRGGSCNNDNVCHNHCPGCAITRCVFNQCVCSRCNPPQQQLRDVTIQRGGSCNNDNVCHNHCPRCAITRCIFNQCVCSQCNPPYQHLRIKSHM</sequence>
<protein>
    <submittedName>
        <fullName evidence="2">Uncharacterized protein</fullName>
    </submittedName>
</protein>
<evidence type="ECO:0000313" key="2">
    <source>
        <dbReference type="EMBL" id="KAF3508987.1"/>
    </source>
</evidence>
<comment type="caution">
    <text evidence="2">The sequence shown here is derived from an EMBL/GenBank/DDBJ whole genome shotgun (WGS) entry which is preliminary data.</text>
</comment>
<organism evidence="2 3">
    <name type="scientific">Brassica cretica</name>
    <name type="common">Mustard</name>
    <dbReference type="NCBI Taxonomy" id="69181"/>
    <lineage>
        <taxon>Eukaryota</taxon>
        <taxon>Viridiplantae</taxon>
        <taxon>Streptophyta</taxon>
        <taxon>Embryophyta</taxon>
        <taxon>Tracheophyta</taxon>
        <taxon>Spermatophyta</taxon>
        <taxon>Magnoliopsida</taxon>
        <taxon>eudicotyledons</taxon>
        <taxon>Gunneridae</taxon>
        <taxon>Pentapetalae</taxon>
        <taxon>rosids</taxon>
        <taxon>malvids</taxon>
        <taxon>Brassicales</taxon>
        <taxon>Brassicaceae</taxon>
        <taxon>Brassiceae</taxon>
        <taxon>Brassica</taxon>
    </lineage>
</organism>
<dbReference type="EMBL" id="QGKX02001521">
    <property type="protein sequence ID" value="KAF3508987.1"/>
    <property type="molecule type" value="Genomic_DNA"/>
</dbReference>
<gene>
    <name evidence="2" type="ORF">F2Q69_00005134</name>
</gene>
<evidence type="ECO:0000256" key="1">
    <source>
        <dbReference type="SAM" id="SignalP"/>
    </source>
</evidence>
<reference evidence="2" key="1">
    <citation type="submission" date="2019-12" db="EMBL/GenBank/DDBJ databases">
        <title>Genome sequencing and annotation of Brassica cretica.</title>
        <authorList>
            <person name="Studholme D.J."/>
            <person name="Sarris P."/>
        </authorList>
    </citation>
    <scope>NUCLEOTIDE SEQUENCE</scope>
    <source>
        <strain evidence="2">PFS-109/04</strain>
        <tissue evidence="2">Leaf</tissue>
    </source>
</reference>